<evidence type="ECO:0000313" key="1">
    <source>
        <dbReference type="EMBL" id="CAE10934.1"/>
    </source>
</evidence>
<proteinExistence type="predicted"/>
<dbReference type="KEGG" id="wsu:WS1925"/>
<dbReference type="EMBL" id="BX571662">
    <property type="protein sequence ID" value="CAE10934.1"/>
    <property type="molecule type" value="Genomic_DNA"/>
</dbReference>
<accession>Q7MQX7</accession>
<dbReference type="eggNOG" id="ENOG502ZZMQ">
    <property type="taxonomic scope" value="Bacteria"/>
</dbReference>
<dbReference type="HOGENOM" id="CLU_1320445_0_0_7"/>
<sequence>MARVLFIKLASQALEEETHRIVMTKVRQERLIQDADRLMSAIEEEQEAKWGEEIRSMESIERIEGRLDELMEQRCISLGDTQEARRGVAFLERNFQGEEREKILEALHQKTRILEGLSSAHLASMDWSLDELKTLYASAIKNRCLELLERILTAKGSEAFIHERIEELEKPLGLRRYEAFSYTPLEFAKRYSDEATLRRLERALLEGD</sequence>
<gene>
    <name evidence="1" type="ordered locus">WS1925</name>
</gene>
<keyword evidence="2" id="KW-1185">Reference proteome</keyword>
<dbReference type="Proteomes" id="UP000000422">
    <property type="component" value="Chromosome"/>
</dbReference>
<organism evidence="2">
    <name type="scientific">Wolinella succinogenes (strain ATCC 29543 / DSM 1740 / CCUG 13145 / JCM 31913 / LMG 7466 / NCTC 11488 / FDC 602W)</name>
    <name type="common">Vibrio succinogenes</name>
    <dbReference type="NCBI Taxonomy" id="273121"/>
    <lineage>
        <taxon>Bacteria</taxon>
        <taxon>Pseudomonadati</taxon>
        <taxon>Campylobacterota</taxon>
        <taxon>Epsilonproteobacteria</taxon>
        <taxon>Campylobacterales</taxon>
        <taxon>Helicobacteraceae</taxon>
        <taxon>Wolinella</taxon>
    </lineage>
</organism>
<dbReference type="RefSeq" id="WP_011139717.1">
    <property type="nucleotide sequence ID" value="NC_005090.1"/>
</dbReference>
<name>Q7MQX7_WOLSU</name>
<evidence type="ECO:0000313" key="2">
    <source>
        <dbReference type="Proteomes" id="UP000000422"/>
    </source>
</evidence>
<dbReference type="AlphaFoldDB" id="Q7MQX7"/>
<reference evidence="1 2" key="1">
    <citation type="journal article" date="2003" name="Proc. Natl. Acad. Sci. U.S.A.">
        <title>Complete genome sequence and analysis of Wolinella succinogenes.</title>
        <authorList>
            <person name="Baar C."/>
            <person name="Eppinger M."/>
            <person name="Raddatz G."/>
            <person name="Simon JM."/>
            <person name="Lanz C."/>
            <person name="Klimmek O."/>
            <person name="Nandakumar R."/>
            <person name="Gross R."/>
            <person name="Rosinus A."/>
            <person name="Keller H."/>
            <person name="Jagtap P."/>
            <person name="Linke B."/>
            <person name="Meyer F."/>
            <person name="Lederer H."/>
            <person name="Schuster S.C."/>
        </authorList>
    </citation>
    <scope>NUCLEOTIDE SEQUENCE [LARGE SCALE GENOMIC DNA]</scope>
    <source>
        <strain evidence="2">ATCC 29543 / DSM 1740 / CCUG 13145 / JCM 31913 / LMG 7466 / NCTC 11488 / FDC 602W</strain>
    </source>
</reference>
<protein>
    <submittedName>
        <fullName evidence="1">Uncharacterized protein</fullName>
    </submittedName>
</protein>